<dbReference type="Proteomes" id="UP001408789">
    <property type="component" value="Unassembled WGS sequence"/>
</dbReference>
<gene>
    <name evidence="1" type="ORF">SSX86_027057</name>
</gene>
<organism evidence="1 2">
    <name type="scientific">Deinandra increscens subsp. villosa</name>
    <dbReference type="NCBI Taxonomy" id="3103831"/>
    <lineage>
        <taxon>Eukaryota</taxon>
        <taxon>Viridiplantae</taxon>
        <taxon>Streptophyta</taxon>
        <taxon>Embryophyta</taxon>
        <taxon>Tracheophyta</taxon>
        <taxon>Spermatophyta</taxon>
        <taxon>Magnoliopsida</taxon>
        <taxon>eudicotyledons</taxon>
        <taxon>Gunneridae</taxon>
        <taxon>Pentapetalae</taxon>
        <taxon>asterids</taxon>
        <taxon>campanulids</taxon>
        <taxon>Asterales</taxon>
        <taxon>Asteraceae</taxon>
        <taxon>Asteroideae</taxon>
        <taxon>Heliantheae alliance</taxon>
        <taxon>Madieae</taxon>
        <taxon>Madiinae</taxon>
        <taxon>Deinandra</taxon>
    </lineage>
</organism>
<dbReference type="AlphaFoldDB" id="A0AAP0CL19"/>
<proteinExistence type="predicted"/>
<keyword evidence="2" id="KW-1185">Reference proteome</keyword>
<evidence type="ECO:0000313" key="2">
    <source>
        <dbReference type="Proteomes" id="UP001408789"/>
    </source>
</evidence>
<accession>A0AAP0CL19</accession>
<name>A0AAP0CL19_9ASTR</name>
<comment type="caution">
    <text evidence="1">The sequence shown here is derived from an EMBL/GenBank/DDBJ whole genome shotgun (WGS) entry which is preliminary data.</text>
</comment>
<sequence length="84" mass="9306">MASSRMARFVSEVAPPQFVSLMRHHRTTKMMDTISEDEREAASMNESSSLSTAAFRQPAAGGAANSVHLFKQNQNQRKFSVFGN</sequence>
<reference evidence="1 2" key="1">
    <citation type="submission" date="2024-04" db="EMBL/GenBank/DDBJ databases">
        <title>The reference genome of an endangered Asteraceae, Deinandra increscens subsp. villosa, native to the Central Coast of California.</title>
        <authorList>
            <person name="Guilliams M."/>
            <person name="Hasenstab-Lehman K."/>
            <person name="Meyer R."/>
            <person name="Mcevoy S."/>
        </authorList>
    </citation>
    <scope>NUCLEOTIDE SEQUENCE [LARGE SCALE GENOMIC DNA]</scope>
    <source>
        <tissue evidence="1">Leaf</tissue>
    </source>
</reference>
<dbReference type="EMBL" id="JBCNJP010000025">
    <property type="protein sequence ID" value="KAK9055970.1"/>
    <property type="molecule type" value="Genomic_DNA"/>
</dbReference>
<dbReference type="PANTHER" id="PTHR35101">
    <property type="entry name" value="OS02G0162600 PROTEIN"/>
    <property type="match status" value="1"/>
</dbReference>
<dbReference type="PANTHER" id="PTHR35101:SF12">
    <property type="entry name" value="OS02G0162600 PROTEIN"/>
    <property type="match status" value="1"/>
</dbReference>
<protein>
    <submittedName>
        <fullName evidence="1">Uncharacterized protein</fullName>
    </submittedName>
</protein>
<evidence type="ECO:0000313" key="1">
    <source>
        <dbReference type="EMBL" id="KAK9055970.1"/>
    </source>
</evidence>